<accession>A0A643F883</accession>
<organism evidence="2 3">
    <name type="scientific">Ideonella dechloratans</name>
    <dbReference type="NCBI Taxonomy" id="36863"/>
    <lineage>
        <taxon>Bacteria</taxon>
        <taxon>Pseudomonadati</taxon>
        <taxon>Pseudomonadota</taxon>
        <taxon>Betaproteobacteria</taxon>
        <taxon>Burkholderiales</taxon>
        <taxon>Sphaerotilaceae</taxon>
        <taxon>Ideonella</taxon>
    </lineage>
</organism>
<feature type="region of interest" description="Disordered" evidence="1">
    <location>
        <begin position="344"/>
        <end position="379"/>
    </location>
</feature>
<feature type="compositionally biased region" description="Low complexity" evidence="1">
    <location>
        <begin position="231"/>
        <end position="243"/>
    </location>
</feature>
<evidence type="ECO:0000313" key="3">
    <source>
        <dbReference type="Proteomes" id="UP000430120"/>
    </source>
</evidence>
<dbReference type="AlphaFoldDB" id="A0A643F883"/>
<dbReference type="RefSeq" id="WP_151125229.1">
    <property type="nucleotide sequence ID" value="NZ_CP088081.1"/>
</dbReference>
<keyword evidence="3" id="KW-1185">Reference proteome</keyword>
<proteinExistence type="predicted"/>
<dbReference type="CDD" id="cd20746">
    <property type="entry name" value="FIX_Ntox15_NUC_DUF4112_RhsA-like"/>
    <property type="match status" value="1"/>
</dbReference>
<feature type="region of interest" description="Disordered" evidence="1">
    <location>
        <begin position="192"/>
        <end position="243"/>
    </location>
</feature>
<protein>
    <submittedName>
        <fullName evidence="2">Uncharacterized protein</fullName>
    </submittedName>
</protein>
<reference evidence="2 3" key="1">
    <citation type="submission" date="2019-09" db="EMBL/GenBank/DDBJ databases">
        <title>Draft genome sequences of 48 bacterial type strains from the CCUG.</title>
        <authorList>
            <person name="Tunovic T."/>
            <person name="Pineiro-Iglesias B."/>
            <person name="Unosson C."/>
            <person name="Inganas E."/>
            <person name="Ohlen M."/>
            <person name="Cardew S."/>
            <person name="Jensie-Markopoulos S."/>
            <person name="Salva-Serra F."/>
            <person name="Jaen-Luchoro D."/>
            <person name="Karlsson R."/>
            <person name="Svensson-Stadler L."/>
            <person name="Chun J."/>
            <person name="Moore E."/>
        </authorList>
    </citation>
    <scope>NUCLEOTIDE SEQUENCE [LARGE SCALE GENOMIC DNA]</scope>
    <source>
        <strain evidence="2 3">CCUG 30977</strain>
    </source>
</reference>
<dbReference type="EMBL" id="VZPB01000048">
    <property type="protein sequence ID" value="KAB0577424.1"/>
    <property type="molecule type" value="Genomic_DNA"/>
</dbReference>
<evidence type="ECO:0000256" key="1">
    <source>
        <dbReference type="SAM" id="MobiDB-lite"/>
    </source>
</evidence>
<name>A0A643F883_IDEDE</name>
<comment type="caution">
    <text evidence="2">The sequence shown here is derived from an EMBL/GenBank/DDBJ whole genome shotgun (WGS) entry which is preliminary data.</text>
</comment>
<sequence>MSGATAVAKGGAAVAQAERSGWFDSIKNEALSFVKGDNNAPWAILAETVIGCVPILGQVVDARDIIKGLIEVSGAPASPLAWFNLITALIGLIPGGGDAAKRALRSVKAGATQVDDLLAMIRRIYKGDPEALLRKVLDLSTLRKSLDDILADPRLTSRLSPELKQSVEGIRANLSKQFDSFKKEVDGWLAKGRKTSADGPPAAKAPTGTPAAKPETHAKAGTQEKAPHSDPAQAQTPNAAQQRTARFKTLANKFLGVMGEHMADYHCQDTKGWGSKTAHDGGGLNPAKLNDGGHLVQLWPTLVRGRGIDAVWKTTGATKPYAIIEAKASYDPTKSLQALLGEAGDKTERQGGNSGGLQRRSGTGGQGASGPGSIRQTNGKVTQMGHGWIQKRLPKALQMAPLDLDVLRKKKEAVYSRHILFFSIPQAVAHAEALIKLTAQQSVPAGFHAAHEITKEWGDAAIDKVVDNRAGLEDAARRRG</sequence>
<gene>
    <name evidence="2" type="ORF">F7Q92_16680</name>
</gene>
<dbReference type="OrthoDB" id="6789252at2"/>
<feature type="compositionally biased region" description="Low complexity" evidence="1">
    <location>
        <begin position="199"/>
        <end position="213"/>
    </location>
</feature>
<dbReference type="Proteomes" id="UP000430120">
    <property type="component" value="Unassembled WGS sequence"/>
</dbReference>
<dbReference type="InterPro" id="IPR049802">
    <property type="entry name" value="RhsC-like_FIX"/>
</dbReference>
<evidence type="ECO:0000313" key="2">
    <source>
        <dbReference type="EMBL" id="KAB0577424.1"/>
    </source>
</evidence>